<accession>A0A812I626</accession>
<keyword evidence="2" id="KW-1185">Reference proteome</keyword>
<evidence type="ECO:0000313" key="2">
    <source>
        <dbReference type="Proteomes" id="UP000604046"/>
    </source>
</evidence>
<gene>
    <name evidence="1" type="ORF">SNAT2548_LOCUS3072</name>
</gene>
<evidence type="ECO:0000313" key="1">
    <source>
        <dbReference type="EMBL" id="CAE7024333.1"/>
    </source>
</evidence>
<proteinExistence type="predicted"/>
<organism evidence="1 2">
    <name type="scientific">Symbiodinium natans</name>
    <dbReference type="NCBI Taxonomy" id="878477"/>
    <lineage>
        <taxon>Eukaryota</taxon>
        <taxon>Sar</taxon>
        <taxon>Alveolata</taxon>
        <taxon>Dinophyceae</taxon>
        <taxon>Suessiales</taxon>
        <taxon>Symbiodiniaceae</taxon>
        <taxon>Symbiodinium</taxon>
    </lineage>
</organism>
<feature type="non-terminal residue" evidence="1">
    <location>
        <position position="1"/>
    </location>
</feature>
<dbReference type="Proteomes" id="UP000604046">
    <property type="component" value="Unassembled WGS sequence"/>
</dbReference>
<protein>
    <submittedName>
        <fullName evidence="1">Uncharacterized protein</fullName>
    </submittedName>
</protein>
<dbReference type="InterPro" id="IPR018490">
    <property type="entry name" value="cNMP-bd_dom_sf"/>
</dbReference>
<sequence length="140" mass="15074">VEVDSLMSLLRNLPGLGSLKPSSLLRCLPEISVHFVPPGQPLLPSPFWFFILDGSFDIIRFVPAEPAMDIKGADDALGMPDCLRAPPAMQRLGQRPSQTSFWGLTAPGPDRDGWLLAAGKGVTVARLPAECLKQLSRGPT</sequence>
<dbReference type="SUPFAM" id="SSF51206">
    <property type="entry name" value="cAMP-binding domain-like"/>
    <property type="match status" value="1"/>
</dbReference>
<dbReference type="EMBL" id="CAJNDS010000188">
    <property type="protein sequence ID" value="CAE7024333.1"/>
    <property type="molecule type" value="Genomic_DNA"/>
</dbReference>
<reference evidence="1" key="1">
    <citation type="submission" date="2021-02" db="EMBL/GenBank/DDBJ databases">
        <authorList>
            <person name="Dougan E. K."/>
            <person name="Rhodes N."/>
            <person name="Thang M."/>
            <person name="Chan C."/>
        </authorList>
    </citation>
    <scope>NUCLEOTIDE SEQUENCE</scope>
</reference>
<comment type="caution">
    <text evidence="1">The sequence shown here is derived from an EMBL/GenBank/DDBJ whole genome shotgun (WGS) entry which is preliminary data.</text>
</comment>
<dbReference type="AlphaFoldDB" id="A0A812I626"/>
<name>A0A812I626_9DINO</name>